<evidence type="ECO:0000313" key="3">
    <source>
        <dbReference type="Proteomes" id="UP000823883"/>
    </source>
</evidence>
<evidence type="ECO:0000313" key="2">
    <source>
        <dbReference type="EMBL" id="HJC48842.1"/>
    </source>
</evidence>
<dbReference type="EMBL" id="DWWL01000082">
    <property type="protein sequence ID" value="HJC48842.1"/>
    <property type="molecule type" value="Genomic_DNA"/>
</dbReference>
<protein>
    <recommendedName>
        <fullName evidence="4">Energy-coupling factor transport system substrate-specific component</fullName>
    </recommendedName>
</protein>
<reference evidence="2" key="1">
    <citation type="journal article" date="2021" name="PeerJ">
        <title>Extensive microbial diversity within the chicken gut microbiome revealed by metagenomics and culture.</title>
        <authorList>
            <person name="Gilroy R."/>
            <person name="Ravi A."/>
            <person name="Getino M."/>
            <person name="Pursley I."/>
            <person name="Horton D.L."/>
            <person name="Alikhan N.F."/>
            <person name="Baker D."/>
            <person name="Gharbi K."/>
            <person name="Hall N."/>
            <person name="Watson M."/>
            <person name="Adriaenssens E.M."/>
            <person name="Foster-Nyarko E."/>
            <person name="Jarju S."/>
            <person name="Secka A."/>
            <person name="Antonio M."/>
            <person name="Oren A."/>
            <person name="Chaudhuri R.R."/>
            <person name="La Ragione R."/>
            <person name="Hildebrand F."/>
            <person name="Pallen M.J."/>
        </authorList>
    </citation>
    <scope>NUCLEOTIDE SEQUENCE</scope>
    <source>
        <strain evidence="2">CHK183-5548</strain>
    </source>
</reference>
<dbReference type="Proteomes" id="UP000823883">
    <property type="component" value="Unassembled WGS sequence"/>
</dbReference>
<reference evidence="2" key="2">
    <citation type="submission" date="2021-04" db="EMBL/GenBank/DDBJ databases">
        <authorList>
            <person name="Gilroy R."/>
        </authorList>
    </citation>
    <scope>NUCLEOTIDE SEQUENCE</scope>
    <source>
        <strain evidence="2">CHK183-5548</strain>
    </source>
</reference>
<name>A0A9D2PDT9_9FIRM</name>
<feature type="transmembrane region" description="Helical" evidence="1">
    <location>
        <begin position="107"/>
        <end position="133"/>
    </location>
</feature>
<feature type="transmembrane region" description="Helical" evidence="1">
    <location>
        <begin position="45"/>
        <end position="66"/>
    </location>
</feature>
<organism evidence="2 3">
    <name type="scientific">Candidatus Lachnoclostridium pullistercoris</name>
    <dbReference type="NCBI Taxonomy" id="2838632"/>
    <lineage>
        <taxon>Bacteria</taxon>
        <taxon>Bacillati</taxon>
        <taxon>Bacillota</taxon>
        <taxon>Clostridia</taxon>
        <taxon>Lachnospirales</taxon>
        <taxon>Lachnospiraceae</taxon>
    </lineage>
</organism>
<evidence type="ECO:0000256" key="1">
    <source>
        <dbReference type="SAM" id="Phobius"/>
    </source>
</evidence>
<sequence length="149" mass="16726">MFAGQVALASLPNVEIVSLLVICFTLAFGRKVLFVIYTFVLLEGIFYGFGIWWVSYLYVWTILALAVMPFRRMDSAVFFALISGFFGLFFGAFCSLPYLIAGGAETAFAYWISGLPFDLVHCAGNFFLCLVLFKPVSRVVRRLVRQIGE</sequence>
<keyword evidence="1" id="KW-0472">Membrane</keyword>
<gene>
    <name evidence="2" type="ORF">IAA04_12410</name>
</gene>
<feature type="transmembrane region" description="Helical" evidence="1">
    <location>
        <begin position="16"/>
        <end position="39"/>
    </location>
</feature>
<comment type="caution">
    <text evidence="2">The sequence shown here is derived from an EMBL/GenBank/DDBJ whole genome shotgun (WGS) entry which is preliminary data.</text>
</comment>
<keyword evidence="1" id="KW-1133">Transmembrane helix</keyword>
<keyword evidence="1" id="KW-0812">Transmembrane</keyword>
<accession>A0A9D2PDT9</accession>
<evidence type="ECO:0008006" key="4">
    <source>
        <dbReference type="Google" id="ProtNLM"/>
    </source>
</evidence>
<proteinExistence type="predicted"/>
<feature type="transmembrane region" description="Helical" evidence="1">
    <location>
        <begin position="78"/>
        <end position="101"/>
    </location>
</feature>
<dbReference type="AlphaFoldDB" id="A0A9D2PDT9"/>